<name>A0A8K0P685_LADFU</name>
<sequence length="106" mass="12309">WQSFYDTLNNVKCVQGLPNVKDFPHSDSPSLIIIDDLMREADGRVVDLFTKGSHHRNLSVIHLTQNLFHQGKGARDVSKMFHLSRQLYPENPKFIQESYNDRTEKP</sequence>
<comment type="caution">
    <text evidence="1">The sequence shown here is derived from an EMBL/GenBank/DDBJ whole genome shotgun (WGS) entry which is preliminary data.</text>
</comment>
<protein>
    <submittedName>
        <fullName evidence="1">Uncharacterized protein</fullName>
    </submittedName>
</protein>
<gene>
    <name evidence="1" type="ORF">J437_LFUL014528</name>
</gene>
<feature type="non-terminal residue" evidence="1">
    <location>
        <position position="1"/>
    </location>
</feature>
<proteinExistence type="predicted"/>
<accession>A0A8K0P685</accession>
<reference evidence="1" key="1">
    <citation type="submission" date="2013-04" db="EMBL/GenBank/DDBJ databases">
        <authorList>
            <person name="Qu J."/>
            <person name="Murali S.C."/>
            <person name="Bandaranaike D."/>
            <person name="Bellair M."/>
            <person name="Blankenburg K."/>
            <person name="Chao H."/>
            <person name="Dinh H."/>
            <person name="Doddapaneni H."/>
            <person name="Downs B."/>
            <person name="Dugan-Rocha S."/>
            <person name="Elkadiri S."/>
            <person name="Gnanaolivu R.D."/>
            <person name="Hernandez B."/>
            <person name="Javaid M."/>
            <person name="Jayaseelan J.C."/>
            <person name="Lee S."/>
            <person name="Li M."/>
            <person name="Ming W."/>
            <person name="Munidasa M."/>
            <person name="Muniz J."/>
            <person name="Nguyen L."/>
            <person name="Ongeri F."/>
            <person name="Osuji N."/>
            <person name="Pu L.-L."/>
            <person name="Puazo M."/>
            <person name="Qu C."/>
            <person name="Quiroz J."/>
            <person name="Raj R."/>
            <person name="Weissenberger G."/>
            <person name="Xin Y."/>
            <person name="Zou X."/>
            <person name="Han Y."/>
            <person name="Richards S."/>
            <person name="Worley K."/>
            <person name="Muzny D."/>
            <person name="Gibbs R."/>
        </authorList>
    </citation>
    <scope>NUCLEOTIDE SEQUENCE</scope>
    <source>
        <strain evidence="1">Sampled in the wild</strain>
    </source>
</reference>
<feature type="non-terminal residue" evidence="1">
    <location>
        <position position="106"/>
    </location>
</feature>
<dbReference type="AlphaFoldDB" id="A0A8K0P685"/>
<keyword evidence="2" id="KW-1185">Reference proteome</keyword>
<evidence type="ECO:0000313" key="1">
    <source>
        <dbReference type="EMBL" id="KAG8234622.1"/>
    </source>
</evidence>
<organism evidence="1 2">
    <name type="scientific">Ladona fulva</name>
    <name type="common">Scarce chaser dragonfly</name>
    <name type="synonym">Libellula fulva</name>
    <dbReference type="NCBI Taxonomy" id="123851"/>
    <lineage>
        <taxon>Eukaryota</taxon>
        <taxon>Metazoa</taxon>
        <taxon>Ecdysozoa</taxon>
        <taxon>Arthropoda</taxon>
        <taxon>Hexapoda</taxon>
        <taxon>Insecta</taxon>
        <taxon>Pterygota</taxon>
        <taxon>Palaeoptera</taxon>
        <taxon>Odonata</taxon>
        <taxon>Epiprocta</taxon>
        <taxon>Anisoptera</taxon>
        <taxon>Libelluloidea</taxon>
        <taxon>Libellulidae</taxon>
        <taxon>Ladona</taxon>
    </lineage>
</organism>
<dbReference type="EMBL" id="KZ308833">
    <property type="protein sequence ID" value="KAG8234622.1"/>
    <property type="molecule type" value="Genomic_DNA"/>
</dbReference>
<reference evidence="1" key="2">
    <citation type="submission" date="2017-10" db="EMBL/GenBank/DDBJ databases">
        <title>Ladona fulva Genome sequencing and assembly.</title>
        <authorList>
            <person name="Murali S."/>
            <person name="Richards S."/>
            <person name="Bandaranaike D."/>
            <person name="Bellair M."/>
            <person name="Blankenburg K."/>
            <person name="Chao H."/>
            <person name="Dinh H."/>
            <person name="Doddapaneni H."/>
            <person name="Dugan-Rocha S."/>
            <person name="Elkadiri S."/>
            <person name="Gnanaolivu R."/>
            <person name="Hernandez B."/>
            <person name="Skinner E."/>
            <person name="Javaid M."/>
            <person name="Lee S."/>
            <person name="Li M."/>
            <person name="Ming W."/>
            <person name="Munidasa M."/>
            <person name="Muniz J."/>
            <person name="Nguyen L."/>
            <person name="Hughes D."/>
            <person name="Osuji N."/>
            <person name="Pu L.-L."/>
            <person name="Puazo M."/>
            <person name="Qu C."/>
            <person name="Quiroz J."/>
            <person name="Raj R."/>
            <person name="Weissenberger G."/>
            <person name="Xin Y."/>
            <person name="Zou X."/>
            <person name="Han Y."/>
            <person name="Worley K."/>
            <person name="Muzny D."/>
            <person name="Gibbs R."/>
        </authorList>
    </citation>
    <scope>NUCLEOTIDE SEQUENCE</scope>
    <source>
        <strain evidence="1">Sampled in the wild</strain>
    </source>
</reference>
<evidence type="ECO:0000313" key="2">
    <source>
        <dbReference type="Proteomes" id="UP000792457"/>
    </source>
</evidence>
<dbReference type="Proteomes" id="UP000792457">
    <property type="component" value="Unassembled WGS sequence"/>
</dbReference>
<dbReference type="OrthoDB" id="8193474at2759"/>